<accession>A0A2K3KJZ2</accession>
<dbReference type="EMBL" id="ASHM01099514">
    <property type="protein sequence ID" value="PNX66610.1"/>
    <property type="molecule type" value="Genomic_DNA"/>
</dbReference>
<protein>
    <submittedName>
        <fullName evidence="2">70 kDa peptidyl-prolyl isomerase</fullName>
    </submittedName>
</protein>
<reference evidence="2 3" key="1">
    <citation type="journal article" date="2014" name="Am. J. Bot.">
        <title>Genome assembly and annotation for red clover (Trifolium pratense; Fabaceae).</title>
        <authorList>
            <person name="Istvanek J."/>
            <person name="Jaros M."/>
            <person name="Krenek A."/>
            <person name="Repkova J."/>
        </authorList>
    </citation>
    <scope>NUCLEOTIDE SEQUENCE [LARGE SCALE GENOMIC DNA]</scope>
    <source>
        <strain evidence="3">cv. Tatra</strain>
        <tissue evidence="2">Young leaves</tissue>
    </source>
</reference>
<evidence type="ECO:0000313" key="2">
    <source>
        <dbReference type="EMBL" id="PNX66610.1"/>
    </source>
</evidence>
<dbReference type="Pfam" id="PF13966">
    <property type="entry name" value="zf-RVT"/>
    <property type="match status" value="1"/>
</dbReference>
<reference evidence="2 3" key="2">
    <citation type="journal article" date="2017" name="Front. Plant Sci.">
        <title>Gene Classification and Mining of Molecular Markers Useful in Red Clover (Trifolium pratense) Breeding.</title>
        <authorList>
            <person name="Istvanek J."/>
            <person name="Dluhosova J."/>
            <person name="Dluhos P."/>
            <person name="Patkova L."/>
            <person name="Nedelnik J."/>
            <person name="Repkova J."/>
        </authorList>
    </citation>
    <scope>NUCLEOTIDE SEQUENCE [LARGE SCALE GENOMIC DNA]</scope>
    <source>
        <strain evidence="3">cv. Tatra</strain>
        <tissue evidence="2">Young leaves</tissue>
    </source>
</reference>
<comment type="caution">
    <text evidence="2">The sequence shown here is derived from an EMBL/GenBank/DDBJ whole genome shotgun (WGS) entry which is preliminary data.</text>
</comment>
<feature type="domain" description="Reverse transcriptase zinc-binding" evidence="1">
    <location>
        <begin position="24"/>
        <end position="86"/>
    </location>
</feature>
<proteinExistence type="predicted"/>
<dbReference type="GO" id="GO:0016853">
    <property type="term" value="F:isomerase activity"/>
    <property type="evidence" value="ECO:0007669"/>
    <property type="project" value="UniProtKB-KW"/>
</dbReference>
<dbReference type="Proteomes" id="UP000236291">
    <property type="component" value="Unassembled WGS sequence"/>
</dbReference>
<dbReference type="InterPro" id="IPR026960">
    <property type="entry name" value="RVT-Znf"/>
</dbReference>
<keyword evidence="2" id="KW-0413">Isomerase</keyword>
<evidence type="ECO:0000259" key="1">
    <source>
        <dbReference type="Pfam" id="PF13966"/>
    </source>
</evidence>
<name>A0A2K3KJZ2_TRIPR</name>
<organism evidence="2 3">
    <name type="scientific">Trifolium pratense</name>
    <name type="common">Red clover</name>
    <dbReference type="NCBI Taxonomy" id="57577"/>
    <lineage>
        <taxon>Eukaryota</taxon>
        <taxon>Viridiplantae</taxon>
        <taxon>Streptophyta</taxon>
        <taxon>Embryophyta</taxon>
        <taxon>Tracheophyta</taxon>
        <taxon>Spermatophyta</taxon>
        <taxon>Magnoliopsida</taxon>
        <taxon>eudicotyledons</taxon>
        <taxon>Gunneridae</taxon>
        <taxon>Pentapetalae</taxon>
        <taxon>rosids</taxon>
        <taxon>fabids</taxon>
        <taxon>Fabales</taxon>
        <taxon>Fabaceae</taxon>
        <taxon>Papilionoideae</taxon>
        <taxon>50 kb inversion clade</taxon>
        <taxon>NPAAA clade</taxon>
        <taxon>Hologalegina</taxon>
        <taxon>IRL clade</taxon>
        <taxon>Trifolieae</taxon>
        <taxon>Trifolium</taxon>
    </lineage>
</organism>
<feature type="non-terminal residue" evidence="2">
    <location>
        <position position="1"/>
    </location>
</feature>
<sequence>EEAGRLAVGGRGGSSWWREISKIRDGVSVKVSVFAWRFFRNRLPTKDNLAMRNIIPHDSQLCVTSCGGTETAHHLFLSFPVFTPLWYLLISWIGISSVDLSLLQDHFVPFIHSFGGQRACRSFMRLI</sequence>
<dbReference type="AlphaFoldDB" id="A0A2K3KJZ2"/>
<evidence type="ECO:0000313" key="3">
    <source>
        <dbReference type="Proteomes" id="UP000236291"/>
    </source>
</evidence>
<gene>
    <name evidence="2" type="ORF">L195_g055183</name>
</gene>